<dbReference type="GO" id="GO:0003724">
    <property type="term" value="F:RNA helicase activity"/>
    <property type="evidence" value="ECO:0007669"/>
    <property type="project" value="UniProtKB-EC"/>
</dbReference>
<dbReference type="FunFam" id="1.20.120.1080:FF:000001">
    <property type="entry name" value="Pre-mRNA-splicing factor ATP-dependent RNA helicase"/>
    <property type="match status" value="1"/>
</dbReference>
<dbReference type="GO" id="GO:0005524">
    <property type="term" value="F:ATP binding"/>
    <property type="evidence" value="ECO:0007669"/>
    <property type="project" value="UniProtKB-KW"/>
</dbReference>
<gene>
    <name evidence="13" type="primary">LOC103512322</name>
</gene>
<keyword evidence="3" id="KW-0507">mRNA processing</keyword>
<evidence type="ECO:0000256" key="5">
    <source>
        <dbReference type="ARBA" id="ARBA00022801"/>
    </source>
</evidence>
<keyword evidence="12" id="KW-1185">Reference proteome</keyword>
<dbReference type="PaxDb" id="121845-A0A1S3D7R3"/>
<proteinExistence type="inferred from homology"/>
<feature type="compositionally biased region" description="Basic and acidic residues" evidence="10">
    <location>
        <begin position="138"/>
        <end position="150"/>
    </location>
</feature>
<evidence type="ECO:0000256" key="7">
    <source>
        <dbReference type="ARBA" id="ARBA00022840"/>
    </source>
</evidence>
<keyword evidence="5" id="KW-0378">Hydrolase</keyword>
<dbReference type="STRING" id="121845.A0A1S3D7R3"/>
<keyword evidence="6 13" id="KW-0347">Helicase</keyword>
<dbReference type="InterPro" id="IPR014001">
    <property type="entry name" value="Helicase_ATP-bd"/>
</dbReference>
<dbReference type="FunFam" id="3.40.50.300:FF:000578">
    <property type="entry name" value="probable ATP-dependent RNA helicase DHX35"/>
    <property type="match status" value="1"/>
</dbReference>
<dbReference type="PANTHER" id="PTHR18934:SF83">
    <property type="entry name" value="PRE-MRNA-SPLICING FACTOR ATP-DEPENDENT RNA HELICASE DHX16"/>
    <property type="match status" value="1"/>
</dbReference>
<dbReference type="InterPro" id="IPR011709">
    <property type="entry name" value="DEAD-box_helicase_OB_fold"/>
</dbReference>
<name>A0A1S3D7R3_DIACI</name>
<dbReference type="EC" id="3.6.4.13" evidence="2"/>
<comment type="similarity">
    <text evidence="1">Belongs to the DEAD box helicase family. DEAH subfamily.</text>
</comment>
<dbReference type="Gene3D" id="1.20.120.1080">
    <property type="match status" value="1"/>
</dbReference>
<dbReference type="GO" id="GO:0071013">
    <property type="term" value="C:catalytic step 2 spliceosome"/>
    <property type="evidence" value="ECO:0007669"/>
    <property type="project" value="TreeGrafter"/>
</dbReference>
<dbReference type="GeneID" id="103512322"/>
<evidence type="ECO:0000256" key="8">
    <source>
        <dbReference type="ARBA" id="ARBA00023187"/>
    </source>
</evidence>
<dbReference type="InterPro" id="IPR011492">
    <property type="entry name" value="Flavi_DEAD"/>
</dbReference>
<comment type="catalytic activity">
    <reaction evidence="9">
        <text>ATP + H2O = ADP + phosphate + H(+)</text>
        <dbReference type="Rhea" id="RHEA:13065"/>
        <dbReference type="ChEBI" id="CHEBI:15377"/>
        <dbReference type="ChEBI" id="CHEBI:15378"/>
        <dbReference type="ChEBI" id="CHEBI:30616"/>
        <dbReference type="ChEBI" id="CHEBI:43474"/>
        <dbReference type="ChEBI" id="CHEBI:456216"/>
        <dbReference type="EC" id="3.6.4.13"/>
    </reaction>
</comment>
<dbReference type="PANTHER" id="PTHR18934">
    <property type="entry name" value="ATP-DEPENDENT RNA HELICASE"/>
    <property type="match status" value="1"/>
</dbReference>
<dbReference type="SUPFAM" id="SSF52540">
    <property type="entry name" value="P-loop containing nucleoside triphosphate hydrolases"/>
    <property type="match status" value="1"/>
</dbReference>
<feature type="compositionally biased region" description="Basic and acidic residues" evidence="10">
    <location>
        <begin position="8"/>
        <end position="27"/>
    </location>
</feature>
<dbReference type="InterPro" id="IPR007502">
    <property type="entry name" value="Helicase-assoc_dom"/>
</dbReference>
<dbReference type="InterPro" id="IPR027417">
    <property type="entry name" value="P-loop_NTPase"/>
</dbReference>
<evidence type="ECO:0000256" key="6">
    <source>
        <dbReference type="ARBA" id="ARBA00022806"/>
    </source>
</evidence>
<dbReference type="InterPro" id="IPR048333">
    <property type="entry name" value="HA2_WH"/>
</dbReference>
<protein>
    <recommendedName>
        <fullName evidence="2">RNA helicase</fullName>
        <ecNumber evidence="2">3.6.4.13</ecNumber>
    </recommendedName>
</protein>
<dbReference type="GO" id="GO:0016787">
    <property type="term" value="F:hydrolase activity"/>
    <property type="evidence" value="ECO:0007669"/>
    <property type="project" value="UniProtKB-KW"/>
</dbReference>
<evidence type="ECO:0000256" key="3">
    <source>
        <dbReference type="ARBA" id="ARBA00022664"/>
    </source>
</evidence>
<keyword evidence="4" id="KW-0547">Nucleotide-binding</keyword>
<evidence type="ECO:0000256" key="9">
    <source>
        <dbReference type="ARBA" id="ARBA00047984"/>
    </source>
</evidence>
<feature type="domain" description="Helicase ATP-binding" evidence="11">
    <location>
        <begin position="237"/>
        <end position="351"/>
    </location>
</feature>
<keyword evidence="7" id="KW-0067">ATP-binding</keyword>
<dbReference type="AlphaFoldDB" id="A0A1S3D7R3"/>
<dbReference type="KEGG" id="dci:103512322"/>
<dbReference type="RefSeq" id="XP_008475304.1">
    <property type="nucleotide sequence ID" value="XM_008477082.3"/>
</dbReference>
<dbReference type="Pfam" id="PF07652">
    <property type="entry name" value="Flavi_DEAD"/>
    <property type="match status" value="1"/>
</dbReference>
<evidence type="ECO:0000256" key="1">
    <source>
        <dbReference type="ARBA" id="ARBA00008792"/>
    </source>
</evidence>
<evidence type="ECO:0000313" key="13">
    <source>
        <dbReference type="RefSeq" id="XP_008475304.1"/>
    </source>
</evidence>
<dbReference type="Proteomes" id="UP000079169">
    <property type="component" value="Unplaced"/>
</dbReference>
<feature type="region of interest" description="Disordered" evidence="10">
    <location>
        <begin position="129"/>
        <end position="150"/>
    </location>
</feature>
<evidence type="ECO:0000256" key="10">
    <source>
        <dbReference type="SAM" id="MobiDB-lite"/>
    </source>
</evidence>
<accession>A0A1S3D7R3</accession>
<evidence type="ECO:0000313" key="12">
    <source>
        <dbReference type="Proteomes" id="UP000079169"/>
    </source>
</evidence>
<dbReference type="Pfam" id="PF07717">
    <property type="entry name" value="OB_NTP_bind"/>
    <property type="match status" value="1"/>
</dbReference>
<dbReference type="GO" id="GO:0003723">
    <property type="term" value="F:RNA binding"/>
    <property type="evidence" value="ECO:0007669"/>
    <property type="project" value="TreeGrafter"/>
</dbReference>
<keyword evidence="8" id="KW-0508">mRNA splicing</keyword>
<reference evidence="13" key="1">
    <citation type="submission" date="2025-08" db="UniProtKB">
        <authorList>
            <consortium name="RefSeq"/>
        </authorList>
    </citation>
    <scope>IDENTIFICATION</scope>
</reference>
<dbReference type="Pfam" id="PF21010">
    <property type="entry name" value="HA2_C"/>
    <property type="match status" value="1"/>
</dbReference>
<evidence type="ECO:0000256" key="4">
    <source>
        <dbReference type="ARBA" id="ARBA00022741"/>
    </source>
</evidence>
<dbReference type="GO" id="GO:0003006">
    <property type="term" value="P:developmental process involved in reproduction"/>
    <property type="evidence" value="ECO:0007669"/>
    <property type="project" value="UniProtKB-ARBA"/>
</dbReference>
<dbReference type="SMART" id="SM00487">
    <property type="entry name" value="DEXDc"/>
    <property type="match status" value="1"/>
</dbReference>
<dbReference type="OMA" id="XYSCSEE"/>
<dbReference type="PROSITE" id="PS51192">
    <property type="entry name" value="HELICASE_ATP_BIND_1"/>
    <property type="match status" value="1"/>
</dbReference>
<dbReference type="GO" id="GO:0006397">
    <property type="term" value="P:mRNA processing"/>
    <property type="evidence" value="ECO:0007669"/>
    <property type="project" value="UniProtKB-KW"/>
</dbReference>
<feature type="region of interest" description="Disordered" evidence="10">
    <location>
        <begin position="690"/>
        <end position="711"/>
    </location>
</feature>
<sequence>MGSSDSDDDRKERDEFSERLKNRDKNNTKNVATSRQDKRAYEEAAKRLKLEAESRDKIIPKLRIESRRKYLEKRKEDKVAELEADILDDEYLFSEQELTERERRDREHKRKLLELAKEHDKARELEKVQRYYMPKGTKGPEKYEEVDEKEKVPHYEQRKWEDEQMSSAIFRVGAKDREHQEQYELLLDNQIDFIQALSLPGNRDKGEEEMTEKQKKKLNIEETKKSLPIYPFKQDLIDAVRDHQVLIIEGETGSGKTTQIPQYLHEAGFTKDKMKIGCTQPRRVAAMSVSARVAEEMGVKLGCEVGYAIRFEDCTSERTIIKYMTDGTLHREFLSEPDLASYSVMIIDEAHPKVYVIDPGFCKQNNFNSRTGMESLTVVPISKASANQRAGRAGRVAAGKCFRLYTAWAYKHELEDNTVPEIQRINLGNAVLMLKALGINDLIHFDFLDPPPHETLVLALEQLYALGALNHHGDLTKLGRRMAEFPLDPMMGKMLLASEKYKCVEEIVTIASMLSVNGAIFYRPKDKIIHADTARKNFFMLGGDHLVLLNIYNQWADADFSTQWCYENFIQHRSMKRARDVREQLIGLVQRVEMELVSNPTETVNIRKAITAGYFYHIAKLSKSGSYKTAKHNQTVMIHPNSSLFEELPRWVLYHELVFTTKEFMRQVTEIESKWLLEVAPHYYKPRELEDSTNKKMPKTLGKSRAELGEH</sequence>
<evidence type="ECO:0000259" key="11">
    <source>
        <dbReference type="PROSITE" id="PS51192"/>
    </source>
</evidence>
<dbReference type="SMART" id="SM00847">
    <property type="entry name" value="HA2"/>
    <property type="match status" value="1"/>
</dbReference>
<dbReference type="GO" id="GO:0008380">
    <property type="term" value="P:RNA splicing"/>
    <property type="evidence" value="ECO:0007669"/>
    <property type="project" value="UniProtKB-KW"/>
</dbReference>
<dbReference type="Pfam" id="PF04408">
    <property type="entry name" value="WHD_HA2"/>
    <property type="match status" value="1"/>
</dbReference>
<dbReference type="Gene3D" id="3.40.50.300">
    <property type="entry name" value="P-loop containing nucleotide triphosphate hydrolases"/>
    <property type="match status" value="2"/>
</dbReference>
<feature type="region of interest" description="Disordered" evidence="10">
    <location>
        <begin position="1"/>
        <end position="40"/>
    </location>
</feature>
<organism evidence="12 13">
    <name type="scientific">Diaphorina citri</name>
    <name type="common">Asian citrus psyllid</name>
    <dbReference type="NCBI Taxonomy" id="121845"/>
    <lineage>
        <taxon>Eukaryota</taxon>
        <taxon>Metazoa</taxon>
        <taxon>Ecdysozoa</taxon>
        <taxon>Arthropoda</taxon>
        <taxon>Hexapoda</taxon>
        <taxon>Insecta</taxon>
        <taxon>Pterygota</taxon>
        <taxon>Neoptera</taxon>
        <taxon>Paraneoptera</taxon>
        <taxon>Hemiptera</taxon>
        <taxon>Sternorrhyncha</taxon>
        <taxon>Psylloidea</taxon>
        <taxon>Psyllidae</taxon>
        <taxon>Diaphorininae</taxon>
        <taxon>Diaphorina</taxon>
    </lineage>
</organism>
<evidence type="ECO:0000256" key="2">
    <source>
        <dbReference type="ARBA" id="ARBA00012552"/>
    </source>
</evidence>